<dbReference type="GO" id="GO:0052621">
    <property type="term" value="F:diguanylate cyclase activity"/>
    <property type="evidence" value="ECO:0007669"/>
    <property type="project" value="UniProtKB-EC"/>
</dbReference>
<reference evidence="5 6" key="1">
    <citation type="journal article" date="2005" name="Genome Res.">
        <title>Comparative and functional genomic analyses of the pathogenicity of phytopathogen Xanthomonas campestris pv. campestris.</title>
        <authorList>
            <person name="Qian W."/>
            <person name="Jia Y."/>
            <person name="Ren S.X."/>
            <person name="He Y.Q."/>
            <person name="Feng J.X."/>
            <person name="Lu L.F."/>
            <person name="Sun Q."/>
            <person name="Ying G."/>
            <person name="Tang D.J."/>
            <person name="Tang H."/>
            <person name="Wu W."/>
            <person name="Hao P."/>
            <person name="Wang L."/>
            <person name="Jiang B.L."/>
            <person name="Zeng S."/>
            <person name="Gu W.Y."/>
            <person name="Lu G."/>
            <person name="Rong L."/>
            <person name="Tian Y."/>
            <person name="Yao Z."/>
            <person name="Fu G."/>
            <person name="Chen B."/>
            <person name="Fang R."/>
            <person name="Qiang B."/>
            <person name="Chen Z."/>
            <person name="Zhao G.P."/>
            <person name="Tang J.L."/>
            <person name="He C."/>
        </authorList>
    </citation>
    <scope>NUCLEOTIDE SEQUENCE [LARGE SCALE GENOMIC DNA]</scope>
    <source>
        <strain evidence="5 6">8004</strain>
    </source>
</reference>
<organism evidence="5 6">
    <name type="scientific">Xanthomonas campestris pv. campestris (strain 8004)</name>
    <dbReference type="NCBI Taxonomy" id="314565"/>
    <lineage>
        <taxon>Bacteria</taxon>
        <taxon>Pseudomonadati</taxon>
        <taxon>Pseudomonadota</taxon>
        <taxon>Gammaproteobacteria</taxon>
        <taxon>Lysobacterales</taxon>
        <taxon>Lysobacteraceae</taxon>
        <taxon>Xanthomonas</taxon>
    </lineage>
</organism>
<gene>
    <name evidence="5" type="ordered locus">XC_0831</name>
</gene>
<dbReference type="Pfam" id="PF07495">
    <property type="entry name" value="Y_Y_Y"/>
    <property type="match status" value="1"/>
</dbReference>
<feature type="domain" description="GGDEF" evidence="4">
    <location>
        <begin position="869"/>
        <end position="999"/>
    </location>
</feature>
<dbReference type="NCBIfam" id="TIGR00254">
    <property type="entry name" value="GGDEF"/>
    <property type="match status" value="1"/>
</dbReference>
<dbReference type="SUPFAM" id="SSF63829">
    <property type="entry name" value="Calcium-dependent phosphotriesterase"/>
    <property type="match status" value="3"/>
</dbReference>
<dbReference type="InterPro" id="IPR000160">
    <property type="entry name" value="GGDEF_dom"/>
</dbReference>
<proteinExistence type="predicted"/>
<dbReference type="Gene3D" id="2.130.10.10">
    <property type="entry name" value="YVTN repeat-like/Quinoprotein amine dehydrogenase"/>
    <property type="match status" value="3"/>
</dbReference>
<dbReference type="PROSITE" id="PS50887">
    <property type="entry name" value="GGDEF"/>
    <property type="match status" value="1"/>
</dbReference>
<dbReference type="Proteomes" id="UP000000420">
    <property type="component" value="Chromosome"/>
</dbReference>
<evidence type="ECO:0000256" key="2">
    <source>
        <dbReference type="ARBA" id="ARBA00012528"/>
    </source>
</evidence>
<protein>
    <recommendedName>
        <fullName evidence="2">diguanylate cyclase</fullName>
        <ecNumber evidence="2">2.7.7.65</ecNumber>
    </recommendedName>
</protein>
<name>A0A0H2X5X1_XANC8</name>
<dbReference type="InterPro" id="IPR043128">
    <property type="entry name" value="Rev_trsase/Diguanyl_cyclase"/>
</dbReference>
<accession>A0A0H2X5X1</accession>
<dbReference type="GO" id="GO:0005886">
    <property type="term" value="C:plasma membrane"/>
    <property type="evidence" value="ECO:0007669"/>
    <property type="project" value="TreeGrafter"/>
</dbReference>
<dbReference type="FunFam" id="3.30.70.270:FF:000001">
    <property type="entry name" value="Diguanylate cyclase domain protein"/>
    <property type="match status" value="1"/>
</dbReference>
<keyword evidence="3" id="KW-1133">Transmembrane helix</keyword>
<evidence type="ECO:0000256" key="1">
    <source>
        <dbReference type="ARBA" id="ARBA00001946"/>
    </source>
</evidence>
<dbReference type="GO" id="GO:0043709">
    <property type="term" value="P:cell adhesion involved in single-species biofilm formation"/>
    <property type="evidence" value="ECO:0007669"/>
    <property type="project" value="TreeGrafter"/>
</dbReference>
<dbReference type="AlphaFoldDB" id="A0A0H2X5X1"/>
<dbReference type="InterPro" id="IPR011123">
    <property type="entry name" value="Y_Y_Y"/>
</dbReference>
<dbReference type="InterPro" id="IPR029787">
    <property type="entry name" value="Nucleotide_cyclase"/>
</dbReference>
<dbReference type="PANTHER" id="PTHR45138">
    <property type="entry name" value="REGULATORY COMPONENTS OF SENSORY TRANSDUCTION SYSTEM"/>
    <property type="match status" value="1"/>
</dbReference>
<dbReference type="RefSeq" id="WP_011038432.1">
    <property type="nucleotide sequence ID" value="NC_007086.1"/>
</dbReference>
<dbReference type="Gene3D" id="2.60.40.10">
    <property type="entry name" value="Immunoglobulins"/>
    <property type="match status" value="1"/>
</dbReference>
<feature type="transmembrane region" description="Helical" evidence="3">
    <location>
        <begin position="773"/>
        <end position="791"/>
    </location>
</feature>
<keyword evidence="3" id="KW-0472">Membrane</keyword>
<dbReference type="EC" id="2.7.7.65" evidence="2"/>
<dbReference type="KEGG" id="xcb:XC_0831"/>
<sequence>MDGVGAHAHTGELRSAQALRSASLWLWPLLCWALLAGWPLGAHPLKHTAYHTVTRWDMDDGLPHNLVHAVAQGSDGVIWLGTWEGVARFNGRDFTVFDRQNTPGVELGGVFVVVRDGDGMLFGTAFDGVYRHQDGRWQQLGDASARHLAVSALLRRADGALWVGTPQTLYRIELDGRVVDVGRQAGLPRARITALSTDARGDLWIGTDVGLYQLPLGASAATAWGQAHGMADTPVRRLASDRQGGLLVAGDDGVWWWSRGGGLQRFRQGQRVDSLVMDRSGHLWMSLSAGTLVVHSGPDDPDEQIAISGVASPALLEDAEGLIWVGSTHGLFRVAEGAAHGVTIDDGLASDYVRSVLQTADGTVWVGSAVGLDRWRDGQIARVPFSRGSAGRVLEQSVLALADAGDGGVWAGTYSQGVLRLDAQGAVVQRIGAAEGLSSLSVRAVLPDGDALWIGTTAGLVRWHDGRARRYTAADGVPDGSVQVLYRDAQGTIWSGTDRGMTALSPDGGTRAWLGEQDFPGQNAFDFLRDPSGDLWIASDRGLLRLRGERFQVYDHRVGLPRDKVFRVIDDGRGYLWLSSNHGVFRIARRDFDQIDAGTREQLSVEVVDRSDGMPGNQGNGSSAPAGWLTQTGQLLFPTAAGLGVIDPARVGTLQGHRVPIVIERLVVDGMVQPLDGPHRLSADTRRIAIGYAGLNFRGPDKVRYRYRLDGFDPDWVDADSATEAVYTNLPPGRFRFRVQAMSLPVDWRQAALLGETSVVLELAPPWWRRGEVIGLGVLCLASVIYGFYLWRTASYRRRQRELNVVIDKRTRELSDKNLALQQASQEREALMRQLEYRASHDVLTALPNRREAERVLQQWLDEAQAGGAPLALALADIDHFKRINDAHGHEVGDAVLRAVGEVLADQEHAHCFAARHGGEEFLLAVTGLEAAHARALFEQQRQRLGTIAIAADEATVQCTASMGMAMSNEAHSRRELLALADRRLYHAKRQGRDRLIDQ</sequence>
<dbReference type="PANTHER" id="PTHR45138:SF24">
    <property type="entry name" value="DIGUANYLATE CYCLASE DGCC-RELATED"/>
    <property type="match status" value="1"/>
</dbReference>
<comment type="cofactor">
    <cofactor evidence="1">
        <name>Mg(2+)</name>
        <dbReference type="ChEBI" id="CHEBI:18420"/>
    </cofactor>
</comment>
<evidence type="ECO:0000313" key="5">
    <source>
        <dbReference type="EMBL" id="AAY47906.1"/>
    </source>
</evidence>
<dbReference type="InterPro" id="IPR013783">
    <property type="entry name" value="Ig-like_fold"/>
</dbReference>
<dbReference type="Gene3D" id="3.30.70.270">
    <property type="match status" value="1"/>
</dbReference>
<dbReference type="SUPFAM" id="SSF55073">
    <property type="entry name" value="Nucleotide cyclase"/>
    <property type="match status" value="1"/>
</dbReference>
<dbReference type="Pfam" id="PF00990">
    <property type="entry name" value="GGDEF"/>
    <property type="match status" value="1"/>
</dbReference>
<evidence type="ECO:0000259" key="4">
    <source>
        <dbReference type="PROSITE" id="PS50887"/>
    </source>
</evidence>
<evidence type="ECO:0000313" key="6">
    <source>
        <dbReference type="Proteomes" id="UP000000420"/>
    </source>
</evidence>
<dbReference type="HOGENOM" id="CLU_000445_28_5_6"/>
<dbReference type="SMART" id="SM00267">
    <property type="entry name" value="GGDEF"/>
    <property type="match status" value="1"/>
</dbReference>
<dbReference type="CDD" id="cd01949">
    <property type="entry name" value="GGDEF"/>
    <property type="match status" value="1"/>
</dbReference>
<evidence type="ECO:0000256" key="3">
    <source>
        <dbReference type="SAM" id="Phobius"/>
    </source>
</evidence>
<dbReference type="GO" id="GO:1902201">
    <property type="term" value="P:negative regulation of bacterial-type flagellum-dependent cell motility"/>
    <property type="evidence" value="ECO:0007669"/>
    <property type="project" value="TreeGrafter"/>
</dbReference>
<dbReference type="InterPro" id="IPR015943">
    <property type="entry name" value="WD40/YVTN_repeat-like_dom_sf"/>
</dbReference>
<dbReference type="Pfam" id="PF07494">
    <property type="entry name" value="Reg_prop"/>
    <property type="match status" value="4"/>
</dbReference>
<dbReference type="EMBL" id="CP000050">
    <property type="protein sequence ID" value="AAY47906.1"/>
    <property type="molecule type" value="Genomic_DNA"/>
</dbReference>
<keyword evidence="3" id="KW-0812">Transmembrane</keyword>
<dbReference type="InterPro" id="IPR011110">
    <property type="entry name" value="Reg_prop"/>
</dbReference>
<dbReference type="InterPro" id="IPR050469">
    <property type="entry name" value="Diguanylate_Cyclase"/>
</dbReference>